<evidence type="ECO:0000313" key="3">
    <source>
        <dbReference type="Proteomes" id="UP001238163"/>
    </source>
</evidence>
<reference evidence="2" key="1">
    <citation type="submission" date="2023-07" db="EMBL/GenBank/DDBJ databases">
        <title>Genomic Encyclopedia of Type Strains, Phase IV (KMG-IV): sequencing the most valuable type-strain genomes for metagenomic binning, comparative biology and taxonomic classification.</title>
        <authorList>
            <person name="Goeker M."/>
        </authorList>
    </citation>
    <scope>NUCLEOTIDE SEQUENCE</scope>
    <source>
        <strain evidence="2">DSM 24202</strain>
    </source>
</reference>
<evidence type="ECO:0000313" key="2">
    <source>
        <dbReference type="EMBL" id="MDQ0289268.1"/>
    </source>
</evidence>
<comment type="caution">
    <text evidence="2">The sequence shown here is derived from an EMBL/GenBank/DDBJ whole genome shotgun (WGS) entry which is preliminary data.</text>
</comment>
<dbReference type="EMBL" id="JAUSVL010000001">
    <property type="protein sequence ID" value="MDQ0289268.1"/>
    <property type="molecule type" value="Genomic_DNA"/>
</dbReference>
<proteinExistence type="predicted"/>
<sequence>MINGKLPNIPPPYPLGNRKKCTERQKRRRHSFLIDRTDRTDRTDQST</sequence>
<feature type="compositionally biased region" description="Basic residues" evidence="1">
    <location>
        <begin position="17"/>
        <end position="31"/>
    </location>
</feature>
<protein>
    <submittedName>
        <fullName evidence="2">Uncharacterized protein</fullName>
    </submittedName>
</protein>
<gene>
    <name evidence="2" type="ORF">J3R75_001375</name>
</gene>
<accession>A0AAE3VFE7</accession>
<feature type="compositionally biased region" description="Basic and acidic residues" evidence="1">
    <location>
        <begin position="32"/>
        <end position="47"/>
    </location>
</feature>
<name>A0AAE3VFE7_9BACT</name>
<feature type="region of interest" description="Disordered" evidence="1">
    <location>
        <begin position="1"/>
        <end position="47"/>
    </location>
</feature>
<evidence type="ECO:0000256" key="1">
    <source>
        <dbReference type="SAM" id="MobiDB-lite"/>
    </source>
</evidence>
<dbReference type="Proteomes" id="UP001238163">
    <property type="component" value="Unassembled WGS sequence"/>
</dbReference>
<keyword evidence="3" id="KW-1185">Reference proteome</keyword>
<organism evidence="2 3">
    <name type="scientific">Oligosphaera ethanolica</name>
    <dbReference type="NCBI Taxonomy" id="760260"/>
    <lineage>
        <taxon>Bacteria</taxon>
        <taxon>Pseudomonadati</taxon>
        <taxon>Lentisphaerota</taxon>
        <taxon>Oligosphaeria</taxon>
        <taxon>Oligosphaerales</taxon>
        <taxon>Oligosphaeraceae</taxon>
        <taxon>Oligosphaera</taxon>
    </lineage>
</organism>
<dbReference type="AlphaFoldDB" id="A0AAE3VFE7"/>